<keyword evidence="1" id="KW-0472">Membrane</keyword>
<organism evidence="2 3">
    <name type="scientific">Parastrongyloides trichosuri</name>
    <name type="common">Possum-specific nematode worm</name>
    <dbReference type="NCBI Taxonomy" id="131310"/>
    <lineage>
        <taxon>Eukaryota</taxon>
        <taxon>Metazoa</taxon>
        <taxon>Ecdysozoa</taxon>
        <taxon>Nematoda</taxon>
        <taxon>Chromadorea</taxon>
        <taxon>Rhabditida</taxon>
        <taxon>Tylenchina</taxon>
        <taxon>Panagrolaimomorpha</taxon>
        <taxon>Strongyloidoidea</taxon>
        <taxon>Strongyloididae</taxon>
        <taxon>Parastrongyloides</taxon>
    </lineage>
</organism>
<reference evidence="3" key="1">
    <citation type="submission" date="2017-02" db="UniProtKB">
        <authorList>
            <consortium name="WormBaseParasite"/>
        </authorList>
    </citation>
    <scope>IDENTIFICATION</scope>
</reference>
<evidence type="ECO:0000313" key="2">
    <source>
        <dbReference type="Proteomes" id="UP000038045"/>
    </source>
</evidence>
<feature type="transmembrane region" description="Helical" evidence="1">
    <location>
        <begin position="66"/>
        <end position="94"/>
    </location>
</feature>
<accession>A0A0N4ZAZ0</accession>
<evidence type="ECO:0000313" key="3">
    <source>
        <dbReference type="WBParaSite" id="PTRK_0000470400.1"/>
    </source>
</evidence>
<sequence>MVNEEFFNDIRLNAIRNATFYQNETQVVSIPGWLRQLPEKMLNLSSQADTMKMEILATMNKPESPIHIFTFILSCLTIVFLILLVLLLCCWGCWRYFGFSSKSRCHQKYKTSQDVECKEEKMQNITNVNLVPSSKKLEEQRDSKVLERKVETESCEKIIIDRYDRPPRSGMSIRPPTDNYFPEDRCVKTSAIERECIEDNEYGFDKFEQKKTYYSPKDDKSTHQIIKESYAPLSIHNQDLVSKSQRSREAGYIFDDECFETRSYDIGRC</sequence>
<keyword evidence="1" id="KW-0812">Transmembrane</keyword>
<dbReference type="AlphaFoldDB" id="A0A0N4ZAZ0"/>
<name>A0A0N4ZAZ0_PARTI</name>
<proteinExistence type="predicted"/>
<protein>
    <submittedName>
        <fullName evidence="3">Uncharacterized protein</fullName>
    </submittedName>
</protein>
<keyword evidence="2" id="KW-1185">Reference proteome</keyword>
<dbReference type="WBParaSite" id="PTRK_0000470400.1">
    <property type="protein sequence ID" value="PTRK_0000470400.1"/>
    <property type="gene ID" value="PTRK_0000470400"/>
</dbReference>
<keyword evidence="1" id="KW-1133">Transmembrane helix</keyword>
<dbReference type="Proteomes" id="UP000038045">
    <property type="component" value="Unplaced"/>
</dbReference>
<evidence type="ECO:0000256" key="1">
    <source>
        <dbReference type="SAM" id="Phobius"/>
    </source>
</evidence>